<dbReference type="EMBL" id="JAWWNJ010000205">
    <property type="protein sequence ID" value="KAK6971774.1"/>
    <property type="molecule type" value="Genomic_DNA"/>
</dbReference>
<organism evidence="2 3">
    <name type="scientific">Favolaschia claudopus</name>
    <dbReference type="NCBI Taxonomy" id="2862362"/>
    <lineage>
        <taxon>Eukaryota</taxon>
        <taxon>Fungi</taxon>
        <taxon>Dikarya</taxon>
        <taxon>Basidiomycota</taxon>
        <taxon>Agaricomycotina</taxon>
        <taxon>Agaricomycetes</taxon>
        <taxon>Agaricomycetidae</taxon>
        <taxon>Agaricales</taxon>
        <taxon>Marasmiineae</taxon>
        <taxon>Mycenaceae</taxon>
        <taxon>Favolaschia</taxon>
    </lineage>
</organism>
<dbReference type="InterPro" id="IPR032675">
    <property type="entry name" value="LRR_dom_sf"/>
</dbReference>
<evidence type="ECO:0000313" key="2">
    <source>
        <dbReference type="EMBL" id="KAK6971774.1"/>
    </source>
</evidence>
<sequence>MVTTRRAATAAKSIIRWLPNEVLTTIAQYLLVPDLHALCLTSRLFRNIVAPFLYRSVQLSDVFRLKIFLHTMMQRSGASLYRHVHDFCAPDSKDQSGTHASYTPRIVKHLTTVLLNFSNLQMLNILVTEPMAFTDLLERAHFPHLIMFLYTVHSDTAGPLVAFLNRHPTITHLALLLNERVELPGSVVMPRLISLNLPNHCFPSFVLSGLALESVSIVVFPFEVEDGNLSPTFLQLQGMTSLTHVLIHSIVAHLDDTTTLEALAAHLPQLHRITIRRGGCGPANISWATALELATQLGKFKSLWFLELHSLLDESCDVKKALRLWGDACRCLIMVTLNKDNWEWGMTGGKEVEWVLSSNATSESR</sequence>
<evidence type="ECO:0000259" key="1">
    <source>
        <dbReference type="PROSITE" id="PS50181"/>
    </source>
</evidence>
<protein>
    <recommendedName>
        <fullName evidence="1">F-box domain-containing protein</fullName>
    </recommendedName>
</protein>
<keyword evidence="3" id="KW-1185">Reference proteome</keyword>
<dbReference type="Gene3D" id="3.80.10.10">
    <property type="entry name" value="Ribonuclease Inhibitor"/>
    <property type="match status" value="1"/>
</dbReference>
<dbReference type="Pfam" id="PF12937">
    <property type="entry name" value="F-box-like"/>
    <property type="match status" value="1"/>
</dbReference>
<dbReference type="InterPro" id="IPR036047">
    <property type="entry name" value="F-box-like_dom_sf"/>
</dbReference>
<dbReference type="Proteomes" id="UP001362999">
    <property type="component" value="Unassembled WGS sequence"/>
</dbReference>
<dbReference type="SUPFAM" id="SSF52047">
    <property type="entry name" value="RNI-like"/>
    <property type="match status" value="1"/>
</dbReference>
<feature type="domain" description="F-box" evidence="1">
    <location>
        <begin position="12"/>
        <end position="57"/>
    </location>
</feature>
<dbReference type="AlphaFoldDB" id="A0AAV9Z601"/>
<evidence type="ECO:0000313" key="3">
    <source>
        <dbReference type="Proteomes" id="UP001362999"/>
    </source>
</evidence>
<dbReference type="PROSITE" id="PS50181">
    <property type="entry name" value="FBOX"/>
    <property type="match status" value="1"/>
</dbReference>
<dbReference type="SUPFAM" id="SSF81383">
    <property type="entry name" value="F-box domain"/>
    <property type="match status" value="1"/>
</dbReference>
<reference evidence="2 3" key="1">
    <citation type="journal article" date="2024" name="J Genomics">
        <title>Draft genome sequencing and assembly of Favolaschia claudopus CIRM-BRFM 2984 isolated from oak limbs.</title>
        <authorList>
            <person name="Navarro D."/>
            <person name="Drula E."/>
            <person name="Chaduli D."/>
            <person name="Cazenave R."/>
            <person name="Ahrendt S."/>
            <person name="Wang J."/>
            <person name="Lipzen A."/>
            <person name="Daum C."/>
            <person name="Barry K."/>
            <person name="Grigoriev I.V."/>
            <person name="Favel A."/>
            <person name="Rosso M.N."/>
            <person name="Martin F."/>
        </authorList>
    </citation>
    <scope>NUCLEOTIDE SEQUENCE [LARGE SCALE GENOMIC DNA]</scope>
    <source>
        <strain evidence="2 3">CIRM-BRFM 2984</strain>
    </source>
</reference>
<dbReference type="InterPro" id="IPR001810">
    <property type="entry name" value="F-box_dom"/>
</dbReference>
<name>A0AAV9Z601_9AGAR</name>
<comment type="caution">
    <text evidence="2">The sequence shown here is derived from an EMBL/GenBank/DDBJ whole genome shotgun (WGS) entry which is preliminary data.</text>
</comment>
<gene>
    <name evidence="2" type="ORF">R3P38DRAFT_3141396</name>
</gene>
<accession>A0AAV9Z601</accession>
<proteinExistence type="predicted"/>